<dbReference type="Proteomes" id="UP000594800">
    <property type="component" value="Chromosome"/>
</dbReference>
<dbReference type="RefSeq" id="WP_196102806.1">
    <property type="nucleotide sequence ID" value="NZ_CP064942.1"/>
</dbReference>
<dbReference type="KEGG" id="poz:I0K15_17725"/>
<feature type="transmembrane region" description="Helical" evidence="1">
    <location>
        <begin position="35"/>
        <end position="52"/>
    </location>
</feature>
<name>A0A7S9LQU3_9RHOB</name>
<dbReference type="AlphaFoldDB" id="A0A7S9LQU3"/>
<organism evidence="2 3">
    <name type="scientific">Pontivivens ytuae</name>
    <dbReference type="NCBI Taxonomy" id="2789856"/>
    <lineage>
        <taxon>Bacteria</taxon>
        <taxon>Pseudomonadati</taxon>
        <taxon>Pseudomonadota</taxon>
        <taxon>Alphaproteobacteria</taxon>
        <taxon>Rhodobacterales</taxon>
        <taxon>Paracoccaceae</taxon>
        <taxon>Pontivivens</taxon>
    </lineage>
</organism>
<proteinExistence type="predicted"/>
<evidence type="ECO:0000313" key="3">
    <source>
        <dbReference type="Proteomes" id="UP000594800"/>
    </source>
</evidence>
<accession>A0A7S9LQU3</accession>
<dbReference type="EMBL" id="CP064942">
    <property type="protein sequence ID" value="QPH53597.1"/>
    <property type="molecule type" value="Genomic_DNA"/>
</dbReference>
<gene>
    <name evidence="2" type="ORF">I0K15_17725</name>
</gene>
<sequence length="72" mass="7634">MKLDQFVLIIVSTLSLAAVAIAVLVFLAGAVFTPGLALIVAVPAGIVAYVVIRVITDRAGNAEDDYYDRIEK</sequence>
<reference evidence="2 3" key="1">
    <citation type="submission" date="2020-11" db="EMBL/GenBank/DDBJ databases">
        <title>Description of Pontivivens ytuae sp. nov. isolated from deep sea sediment of Mariana Trench.</title>
        <authorList>
            <person name="Wang Z."/>
            <person name="Sun Q.-L."/>
            <person name="Xu X.-D."/>
            <person name="Tang Y.-Z."/>
            <person name="Zhang J."/>
        </authorList>
    </citation>
    <scope>NUCLEOTIDE SEQUENCE [LARGE SCALE GENOMIC DNA]</scope>
    <source>
        <strain evidence="2 3">MT2928</strain>
    </source>
</reference>
<evidence type="ECO:0000256" key="1">
    <source>
        <dbReference type="SAM" id="Phobius"/>
    </source>
</evidence>
<keyword evidence="1" id="KW-0472">Membrane</keyword>
<keyword evidence="1" id="KW-0812">Transmembrane</keyword>
<protein>
    <submittedName>
        <fullName evidence="2">Uncharacterized protein</fullName>
    </submittedName>
</protein>
<keyword evidence="3" id="KW-1185">Reference proteome</keyword>
<keyword evidence="1" id="KW-1133">Transmembrane helix</keyword>
<feature type="transmembrane region" description="Helical" evidence="1">
    <location>
        <begin position="7"/>
        <end position="29"/>
    </location>
</feature>
<evidence type="ECO:0000313" key="2">
    <source>
        <dbReference type="EMBL" id="QPH53597.1"/>
    </source>
</evidence>